<evidence type="ECO:0000313" key="10">
    <source>
        <dbReference type="EMBL" id="QNO17483.1"/>
    </source>
</evidence>
<comment type="catalytic activity">
    <reaction evidence="6 8">
        <text>(sulfur carrier)-H + L-cysteine = (sulfur carrier)-SH + L-alanine</text>
        <dbReference type="Rhea" id="RHEA:43892"/>
        <dbReference type="Rhea" id="RHEA-COMP:14737"/>
        <dbReference type="Rhea" id="RHEA-COMP:14739"/>
        <dbReference type="ChEBI" id="CHEBI:29917"/>
        <dbReference type="ChEBI" id="CHEBI:35235"/>
        <dbReference type="ChEBI" id="CHEBI:57972"/>
        <dbReference type="ChEBI" id="CHEBI:64428"/>
        <dbReference type="EC" id="2.8.1.7"/>
    </reaction>
</comment>
<sequence>MKLRTTWEGGCSLIDEIVKQFPLLQMQQDGKRLVYLDSGATTQRPQAVLDAVQHFYEHDNANPHRGVYQVAERATAAYEDSRTEVAAFLNAQKKEEIIFTRNATEALNLIAYSWGLHNLKAGDKVAVSILEHHSNLIPWQQVCRVTGAELVIFYTNPDGTFSDEEIEKKITKGVKLVAFTHVSNVLGLVSPVEKIAARAHAVGAVCVLDCAQSAPHIKLDVTKLGVDFLAFSGHKLYSPLGIGVLWGRKELLEEMPPFLTGGDMIESVREQNATWAPLPQKFEAGTQNAGGAVGLAAAIRWINSVGFETIARRERDVYNYAWEKLSKLPHLTLYGTPEGEHAGAIAFNVDEAHPHDVASILDADAVCVRAGHHCAQPLLHHMGLTACCRASFAVYNTREDVDALTESLLKVRKWLGYGA</sequence>
<comment type="function">
    <text evidence="8">Catalyzes the removal of elemental sulfur and selenium atoms from L-cysteine, L-cystine, L-selenocysteine, and L-selenocystine to produce L-alanine.</text>
</comment>
<dbReference type="CDD" id="cd06453">
    <property type="entry name" value="SufS_like"/>
    <property type="match status" value="1"/>
</dbReference>
<dbReference type="PROSITE" id="PS00595">
    <property type="entry name" value="AA_TRANSFER_CLASS_5"/>
    <property type="match status" value="1"/>
</dbReference>
<dbReference type="InterPro" id="IPR015421">
    <property type="entry name" value="PyrdxlP-dep_Trfase_major"/>
</dbReference>
<comment type="cofactor">
    <cofactor evidence="1 7">
        <name>pyridoxal 5'-phosphate</name>
        <dbReference type="ChEBI" id="CHEBI:597326"/>
    </cofactor>
</comment>
<feature type="domain" description="Aminotransferase class V" evidence="9">
    <location>
        <begin position="34"/>
        <end position="404"/>
    </location>
</feature>
<dbReference type="EMBL" id="CP060696">
    <property type="protein sequence ID" value="QNO17483.1"/>
    <property type="molecule type" value="Genomic_DNA"/>
</dbReference>
<evidence type="ECO:0000256" key="4">
    <source>
        <dbReference type="ARBA" id="ARBA00022679"/>
    </source>
</evidence>
<dbReference type="GO" id="GO:0006534">
    <property type="term" value="P:cysteine metabolic process"/>
    <property type="evidence" value="ECO:0007669"/>
    <property type="project" value="UniProtKB-UniRule"/>
</dbReference>
<dbReference type="Gene3D" id="3.40.640.10">
    <property type="entry name" value="Type I PLP-dependent aspartate aminotransferase-like (Major domain)"/>
    <property type="match status" value="1"/>
</dbReference>
<gene>
    <name evidence="10" type="ORF">H6X83_11135</name>
</gene>
<dbReference type="PANTHER" id="PTHR43586">
    <property type="entry name" value="CYSTEINE DESULFURASE"/>
    <property type="match status" value="1"/>
</dbReference>
<dbReference type="InterPro" id="IPR015422">
    <property type="entry name" value="PyrdxlP-dep_Trfase_small"/>
</dbReference>
<dbReference type="GO" id="GO:0031071">
    <property type="term" value="F:cysteine desulfurase activity"/>
    <property type="evidence" value="ECO:0007669"/>
    <property type="project" value="UniProtKB-UniRule"/>
</dbReference>
<evidence type="ECO:0000259" key="9">
    <source>
        <dbReference type="Pfam" id="PF00266"/>
    </source>
</evidence>
<dbReference type="InterPro" id="IPR015424">
    <property type="entry name" value="PyrdxlP-dep_Trfase"/>
</dbReference>
<dbReference type="Proteomes" id="UP000516046">
    <property type="component" value="Chromosome"/>
</dbReference>
<dbReference type="KEGG" id="caml:H6X83_11135"/>
<dbReference type="NCBIfam" id="TIGR01979">
    <property type="entry name" value="sufS"/>
    <property type="match status" value="1"/>
</dbReference>
<dbReference type="SUPFAM" id="SSF53383">
    <property type="entry name" value="PLP-dependent transferases"/>
    <property type="match status" value="1"/>
</dbReference>
<dbReference type="InterPro" id="IPR010970">
    <property type="entry name" value="Cys_dSase_SufS"/>
</dbReference>
<dbReference type="PANTHER" id="PTHR43586:SF8">
    <property type="entry name" value="CYSTEINE DESULFURASE 1, CHLOROPLASTIC"/>
    <property type="match status" value="1"/>
</dbReference>
<name>A0A7G9WFM1_9FIRM</name>
<dbReference type="InterPro" id="IPR000192">
    <property type="entry name" value="Aminotrans_V_dom"/>
</dbReference>
<dbReference type="Pfam" id="PF00266">
    <property type="entry name" value="Aminotran_5"/>
    <property type="match status" value="1"/>
</dbReference>
<dbReference type="AlphaFoldDB" id="A0A7G9WFM1"/>
<dbReference type="PIRSF" id="PIRSF005572">
    <property type="entry name" value="NifS"/>
    <property type="match status" value="1"/>
</dbReference>
<accession>A0A7G9WFM1</accession>
<dbReference type="InterPro" id="IPR016454">
    <property type="entry name" value="Cysteine_dSase"/>
</dbReference>
<protein>
    <recommendedName>
        <fullName evidence="3 8">Cysteine desulfurase</fullName>
        <ecNumber evidence="3 8">2.8.1.7</ecNumber>
    </recommendedName>
</protein>
<keyword evidence="4 8" id="KW-0808">Transferase</keyword>
<evidence type="ECO:0000256" key="8">
    <source>
        <dbReference type="RuleBase" id="RU004506"/>
    </source>
</evidence>
<dbReference type="Gene3D" id="3.90.1150.10">
    <property type="entry name" value="Aspartate Aminotransferase, domain 1"/>
    <property type="match status" value="1"/>
</dbReference>
<evidence type="ECO:0000256" key="5">
    <source>
        <dbReference type="ARBA" id="ARBA00022898"/>
    </source>
</evidence>
<evidence type="ECO:0000256" key="6">
    <source>
        <dbReference type="ARBA" id="ARBA00050776"/>
    </source>
</evidence>
<dbReference type="GO" id="GO:0030170">
    <property type="term" value="F:pyridoxal phosphate binding"/>
    <property type="evidence" value="ECO:0007669"/>
    <property type="project" value="UniProtKB-UniRule"/>
</dbReference>
<dbReference type="EC" id="2.8.1.7" evidence="3 8"/>
<keyword evidence="5 8" id="KW-0663">Pyridoxal phosphate</keyword>
<evidence type="ECO:0000256" key="1">
    <source>
        <dbReference type="ARBA" id="ARBA00001933"/>
    </source>
</evidence>
<evidence type="ECO:0000256" key="7">
    <source>
        <dbReference type="RuleBase" id="RU004504"/>
    </source>
</evidence>
<evidence type="ECO:0000256" key="3">
    <source>
        <dbReference type="ARBA" id="ARBA00012239"/>
    </source>
</evidence>
<proteinExistence type="inferred from homology"/>
<organism evidence="10 11">
    <name type="scientific">Caproicibacterium amylolyticum</name>
    <dbReference type="NCBI Taxonomy" id="2766537"/>
    <lineage>
        <taxon>Bacteria</taxon>
        <taxon>Bacillati</taxon>
        <taxon>Bacillota</taxon>
        <taxon>Clostridia</taxon>
        <taxon>Eubacteriales</taxon>
        <taxon>Oscillospiraceae</taxon>
        <taxon>Caproicibacterium</taxon>
    </lineage>
</organism>
<keyword evidence="11" id="KW-1185">Reference proteome</keyword>
<dbReference type="InterPro" id="IPR020578">
    <property type="entry name" value="Aminotrans_V_PyrdxlP_BS"/>
</dbReference>
<reference evidence="10 11" key="1">
    <citation type="submission" date="2020-08" db="EMBL/GenBank/DDBJ databases">
        <authorList>
            <person name="Ren C."/>
            <person name="Gu Y."/>
            <person name="Xu Y."/>
        </authorList>
    </citation>
    <scope>NUCLEOTIDE SEQUENCE [LARGE SCALE GENOMIC DNA]</scope>
    <source>
        <strain evidence="10 11">LBM18003</strain>
    </source>
</reference>
<comment type="similarity">
    <text evidence="2 8">Belongs to the class-V pyridoxal-phosphate-dependent aminotransferase family. Csd subfamily.</text>
</comment>
<evidence type="ECO:0000313" key="11">
    <source>
        <dbReference type="Proteomes" id="UP000516046"/>
    </source>
</evidence>
<evidence type="ECO:0000256" key="2">
    <source>
        <dbReference type="ARBA" id="ARBA00010447"/>
    </source>
</evidence>